<reference evidence="1" key="1">
    <citation type="submission" date="2022-05" db="EMBL/GenBank/DDBJ databases">
        <title>The Musa troglodytarum L. genome provides insights into the mechanism of non-climacteric behaviour and enrichment of carotenoids.</title>
        <authorList>
            <person name="Wang J."/>
        </authorList>
    </citation>
    <scope>NUCLEOTIDE SEQUENCE</scope>
    <source>
        <tissue evidence="1">Leaf</tissue>
    </source>
</reference>
<sequence>MTNVQNDCPEKRSSAFDSFQWGLLWMLKSVFLQGGDFEIPQVSVFQELDGRTRSMKLTPTSWGMTACCHVLDVFLELYLRKAYKFQEKEKRDLFSFVIEMTKNVTTEKKEKTAKKSTVERIVESPVDRKRRRGRDLKAYQQLTEEEEEDGVVDVRGHLFTRRQPVRGWGNITRTLLLPGDCIYPRLMSQLQFSHNDVVNIEGDVACVGS</sequence>
<keyword evidence="2" id="KW-1185">Reference proteome</keyword>
<dbReference type="AlphaFoldDB" id="A0A9E7HMJ1"/>
<dbReference type="EMBL" id="CP097510">
    <property type="protein sequence ID" value="URE33778.1"/>
    <property type="molecule type" value="Genomic_DNA"/>
</dbReference>
<proteinExistence type="predicted"/>
<dbReference type="Proteomes" id="UP001055439">
    <property type="component" value="Chromosome 8"/>
</dbReference>
<protein>
    <submittedName>
        <fullName evidence="1">Uncharacterized protein</fullName>
    </submittedName>
</protein>
<evidence type="ECO:0000313" key="2">
    <source>
        <dbReference type="Proteomes" id="UP001055439"/>
    </source>
</evidence>
<accession>A0A9E7HMJ1</accession>
<name>A0A9E7HMJ1_9LILI</name>
<evidence type="ECO:0000313" key="1">
    <source>
        <dbReference type="EMBL" id="URE33778.1"/>
    </source>
</evidence>
<organism evidence="1 2">
    <name type="scientific">Musa troglodytarum</name>
    <name type="common">fe'i banana</name>
    <dbReference type="NCBI Taxonomy" id="320322"/>
    <lineage>
        <taxon>Eukaryota</taxon>
        <taxon>Viridiplantae</taxon>
        <taxon>Streptophyta</taxon>
        <taxon>Embryophyta</taxon>
        <taxon>Tracheophyta</taxon>
        <taxon>Spermatophyta</taxon>
        <taxon>Magnoliopsida</taxon>
        <taxon>Liliopsida</taxon>
        <taxon>Zingiberales</taxon>
        <taxon>Musaceae</taxon>
        <taxon>Musa</taxon>
    </lineage>
</organism>
<gene>
    <name evidence="1" type="ORF">MUK42_15713</name>
</gene>